<dbReference type="PIRSF" id="PIRSF006470">
    <property type="entry name" value="DctB"/>
    <property type="match status" value="1"/>
</dbReference>
<dbReference type="Pfam" id="PF03480">
    <property type="entry name" value="DctP"/>
    <property type="match status" value="1"/>
</dbReference>
<evidence type="ECO:0000256" key="2">
    <source>
        <dbReference type="SAM" id="SignalP"/>
    </source>
</evidence>
<dbReference type="OrthoDB" id="9794826at2"/>
<dbReference type="EMBL" id="CP022987">
    <property type="protein sequence ID" value="QAA94987.1"/>
    <property type="molecule type" value="Genomic_DNA"/>
</dbReference>
<feature type="signal peptide" evidence="2">
    <location>
        <begin position="1"/>
        <end position="32"/>
    </location>
</feature>
<dbReference type="GO" id="GO:0030246">
    <property type="term" value="F:carbohydrate binding"/>
    <property type="evidence" value="ECO:0007669"/>
    <property type="project" value="TreeGrafter"/>
</dbReference>
<feature type="chain" id="PRO_5019144042" evidence="2">
    <location>
        <begin position="33"/>
        <end position="345"/>
    </location>
</feature>
<dbReference type="InterPro" id="IPR038404">
    <property type="entry name" value="TRAP_DctP_sf"/>
</dbReference>
<dbReference type="RefSeq" id="WP_128355979.1">
    <property type="nucleotide sequence ID" value="NZ_CP022987.1"/>
</dbReference>
<dbReference type="GO" id="GO:0055085">
    <property type="term" value="P:transmembrane transport"/>
    <property type="evidence" value="ECO:0007669"/>
    <property type="project" value="InterPro"/>
</dbReference>
<dbReference type="NCBIfam" id="NF037995">
    <property type="entry name" value="TRAP_S1"/>
    <property type="match status" value="1"/>
</dbReference>
<dbReference type="PANTHER" id="PTHR33376">
    <property type="match status" value="1"/>
</dbReference>
<name>A0A410GFB5_9BURK</name>
<keyword evidence="4" id="KW-1185">Reference proteome</keyword>
<dbReference type="GO" id="GO:0030288">
    <property type="term" value="C:outer membrane-bounded periplasmic space"/>
    <property type="evidence" value="ECO:0007669"/>
    <property type="project" value="InterPro"/>
</dbReference>
<dbReference type="AlphaFoldDB" id="A0A410GFB5"/>
<protein>
    <submittedName>
        <fullName evidence="3">ABC transporter substrate-binding protein</fullName>
    </submittedName>
</protein>
<proteinExistence type="predicted"/>
<evidence type="ECO:0000256" key="1">
    <source>
        <dbReference type="ARBA" id="ARBA00022729"/>
    </source>
</evidence>
<dbReference type="KEGG" id="pus:CKA81_14830"/>
<keyword evidence="1 2" id="KW-0732">Signal</keyword>
<evidence type="ECO:0000313" key="3">
    <source>
        <dbReference type="EMBL" id="QAA94987.1"/>
    </source>
</evidence>
<dbReference type="Proteomes" id="UP000283474">
    <property type="component" value="Chromosome"/>
</dbReference>
<dbReference type="InterPro" id="IPR004682">
    <property type="entry name" value="TRAP_DctP"/>
</dbReference>
<organism evidence="3 4">
    <name type="scientific">Pollutimonas thiosulfatoxidans</name>
    <dbReference type="NCBI Taxonomy" id="2028345"/>
    <lineage>
        <taxon>Bacteria</taxon>
        <taxon>Pseudomonadati</taxon>
        <taxon>Pseudomonadota</taxon>
        <taxon>Betaproteobacteria</taxon>
        <taxon>Burkholderiales</taxon>
        <taxon>Alcaligenaceae</taxon>
        <taxon>Pollutimonas</taxon>
    </lineage>
</organism>
<sequence>MSRLLNTFSLKRIAIGFTAAAALSLASHSVMAQDVQKRVIRFGYGLAEESPTGKATRYFADKVKELSDGKLDVRTYGNGSLGSDEQMQNALIGGSQEMTFVSTAPLAGLVKEFGVFDLPFLFDNEKVADYVLDGPEGRKLLDMLNDKGLVALLYWENGFRNITNSNREIKAASDLEGIKLRVMQNQVALSVFNGLGANAIPMPFTELFTALETKTVDGQENPLSTIQTSKFYEVQPYLTISNHVYTPFVLLASKKWWDKLSADEKKIIETAAKDSQQYQRKISREANVEALAYLKDQGVKVSQFSTAEKEAIRDKLEPILADLKVKIGAPTVDAILAEAKKGESQ</sequence>
<dbReference type="Gene3D" id="3.40.190.170">
    <property type="entry name" value="Bacterial extracellular solute-binding protein, family 7"/>
    <property type="match status" value="1"/>
</dbReference>
<evidence type="ECO:0000313" key="4">
    <source>
        <dbReference type="Proteomes" id="UP000283474"/>
    </source>
</evidence>
<dbReference type="CDD" id="cd13679">
    <property type="entry name" value="PBP2_TRAP_YiaO_like"/>
    <property type="match status" value="1"/>
</dbReference>
<accession>A0A410GFB5</accession>
<reference evidence="3 4" key="1">
    <citation type="submission" date="2017-08" db="EMBL/GenBank/DDBJ databases">
        <authorList>
            <person name="Park S.-J."/>
            <person name="Kim H."/>
        </authorList>
    </citation>
    <scope>NUCLEOTIDE SEQUENCE [LARGE SCALE GENOMIC DNA]</scope>
    <source>
        <strain evidence="4">ye3</strain>
    </source>
</reference>
<gene>
    <name evidence="3" type="ORF">CKA81_14830</name>
</gene>
<dbReference type="NCBIfam" id="TIGR00787">
    <property type="entry name" value="dctP"/>
    <property type="match status" value="1"/>
</dbReference>
<dbReference type="PANTHER" id="PTHR33376:SF2">
    <property type="entry name" value="DICARBOXYLATE-BINDING PERIPLASMIC PROTEIN"/>
    <property type="match status" value="1"/>
</dbReference>
<dbReference type="InterPro" id="IPR018389">
    <property type="entry name" value="DctP_fam"/>
</dbReference>